<dbReference type="EMBL" id="LDAU01000100">
    <property type="protein sequence ID" value="KRX06134.1"/>
    <property type="molecule type" value="Genomic_DNA"/>
</dbReference>
<name>A0A0V0QVB7_PSEPJ</name>
<keyword evidence="9 13" id="KW-1133">Transmembrane helix</keyword>
<dbReference type="PANTHER" id="PTHR31803:SF3">
    <property type="entry name" value="ALTERNATIVE OXIDASE"/>
    <property type="match status" value="1"/>
</dbReference>
<dbReference type="GO" id="GO:0016020">
    <property type="term" value="C:membrane"/>
    <property type="evidence" value="ECO:0007669"/>
    <property type="project" value="UniProtKB-SubCell"/>
</dbReference>
<keyword evidence="10" id="KW-0560">Oxidoreductase</keyword>
<dbReference type="OrthoDB" id="16906at2759"/>
<organism evidence="14 15">
    <name type="scientific">Pseudocohnilembus persalinus</name>
    <name type="common">Ciliate</name>
    <dbReference type="NCBI Taxonomy" id="266149"/>
    <lineage>
        <taxon>Eukaryota</taxon>
        <taxon>Sar</taxon>
        <taxon>Alveolata</taxon>
        <taxon>Ciliophora</taxon>
        <taxon>Intramacronucleata</taxon>
        <taxon>Oligohymenophorea</taxon>
        <taxon>Scuticociliatia</taxon>
        <taxon>Philasterida</taxon>
        <taxon>Pseudocohnilembidae</taxon>
        <taxon>Pseudocohnilembus</taxon>
    </lineage>
</organism>
<evidence type="ECO:0000256" key="6">
    <source>
        <dbReference type="ARBA" id="ARBA00022692"/>
    </source>
</evidence>
<dbReference type="Gene3D" id="1.20.1260.140">
    <property type="entry name" value="Alternative oxidase"/>
    <property type="match status" value="1"/>
</dbReference>
<evidence type="ECO:0000313" key="15">
    <source>
        <dbReference type="Proteomes" id="UP000054937"/>
    </source>
</evidence>
<reference evidence="14 15" key="1">
    <citation type="journal article" date="2015" name="Sci. Rep.">
        <title>Genome of the facultative scuticociliatosis pathogen Pseudocohnilembus persalinus provides insight into its virulence through horizontal gene transfer.</title>
        <authorList>
            <person name="Xiong J."/>
            <person name="Wang G."/>
            <person name="Cheng J."/>
            <person name="Tian M."/>
            <person name="Pan X."/>
            <person name="Warren A."/>
            <person name="Jiang C."/>
            <person name="Yuan D."/>
            <person name="Miao W."/>
        </authorList>
    </citation>
    <scope>NUCLEOTIDE SEQUENCE [LARGE SCALE GENOMIC DNA]</scope>
    <source>
        <strain evidence="14">36N120E</strain>
    </source>
</reference>
<keyword evidence="11" id="KW-0408">Iron</keyword>
<dbReference type="SMR" id="A0A0V0QVB7"/>
<evidence type="ECO:0000256" key="5">
    <source>
        <dbReference type="ARBA" id="ARBA00022660"/>
    </source>
</evidence>
<evidence type="ECO:0000256" key="8">
    <source>
        <dbReference type="ARBA" id="ARBA00022982"/>
    </source>
</evidence>
<evidence type="ECO:0000256" key="13">
    <source>
        <dbReference type="SAM" id="Phobius"/>
    </source>
</evidence>
<evidence type="ECO:0000256" key="1">
    <source>
        <dbReference type="ARBA" id="ARBA00001962"/>
    </source>
</evidence>
<dbReference type="InterPro" id="IPR002680">
    <property type="entry name" value="AOX"/>
</dbReference>
<evidence type="ECO:0000256" key="9">
    <source>
        <dbReference type="ARBA" id="ARBA00022989"/>
    </source>
</evidence>
<keyword evidence="12 13" id="KW-0472">Membrane</keyword>
<proteinExistence type="inferred from homology"/>
<dbReference type="Pfam" id="PF01786">
    <property type="entry name" value="AOX"/>
    <property type="match status" value="1"/>
</dbReference>
<protein>
    <recommendedName>
        <fullName evidence="16">Alternative oxidase</fullName>
    </recommendedName>
</protein>
<dbReference type="InterPro" id="IPR038659">
    <property type="entry name" value="AOX_sf"/>
</dbReference>
<evidence type="ECO:0000256" key="2">
    <source>
        <dbReference type="ARBA" id="ARBA00004370"/>
    </source>
</evidence>
<dbReference type="GO" id="GO:0009916">
    <property type="term" value="F:alternative oxidase activity"/>
    <property type="evidence" value="ECO:0007669"/>
    <property type="project" value="InterPro"/>
</dbReference>
<accession>A0A0V0QVB7</accession>
<dbReference type="PANTHER" id="PTHR31803">
    <property type="entry name" value="ALTERNATIVE OXIDASE"/>
    <property type="match status" value="1"/>
</dbReference>
<sequence length="297" mass="35522">MNQYCKLSSNLHFLRQLNQKQIFNVTTPPHFNLKFKEQDYIVNGEIDVQKYALPHTLWTKDQVKKCELENRKGKKLGDKFAFKFAKIFTKNIDILCGYQRIFPWQSKEINEKIWLNRLIYIENATGIPGFVGAMWRHLSSLRNMKTQETGWIHSLLKESENERIHLLIFLKTYRPGFIYRTGLLLSHFWYVFLFANMYLIAPRITHRIVGHIEEEAIINYTKLLDEIQKENSPVSHWKNKKAHKLARDYWNLDENATLEDIILYVRKDKQQHIQVNHDLADDYKYKGYPDPKSNKVY</sequence>
<dbReference type="InParanoid" id="A0A0V0QVB7"/>
<evidence type="ECO:0000256" key="7">
    <source>
        <dbReference type="ARBA" id="ARBA00022723"/>
    </source>
</evidence>
<gene>
    <name evidence="14" type="ORF">PPERSA_00014</name>
</gene>
<feature type="transmembrane region" description="Helical" evidence="13">
    <location>
        <begin position="177"/>
        <end position="199"/>
    </location>
</feature>
<comment type="similarity">
    <text evidence="3">Belongs to the alternative oxidase family.</text>
</comment>
<keyword evidence="15" id="KW-1185">Reference proteome</keyword>
<evidence type="ECO:0000256" key="4">
    <source>
        <dbReference type="ARBA" id="ARBA00022448"/>
    </source>
</evidence>
<evidence type="ECO:0000256" key="10">
    <source>
        <dbReference type="ARBA" id="ARBA00023002"/>
    </source>
</evidence>
<evidence type="ECO:0008006" key="16">
    <source>
        <dbReference type="Google" id="ProtNLM"/>
    </source>
</evidence>
<comment type="caution">
    <text evidence="14">The sequence shown here is derived from an EMBL/GenBank/DDBJ whole genome shotgun (WGS) entry which is preliminary data.</text>
</comment>
<keyword evidence="7" id="KW-0479">Metal-binding</keyword>
<evidence type="ECO:0000256" key="3">
    <source>
        <dbReference type="ARBA" id="ARBA00008388"/>
    </source>
</evidence>
<dbReference type="Proteomes" id="UP000054937">
    <property type="component" value="Unassembled WGS sequence"/>
</dbReference>
<dbReference type="GO" id="GO:0046872">
    <property type="term" value="F:metal ion binding"/>
    <property type="evidence" value="ECO:0007669"/>
    <property type="project" value="UniProtKB-KW"/>
</dbReference>
<keyword evidence="8" id="KW-0249">Electron transport</keyword>
<dbReference type="GO" id="GO:0010230">
    <property type="term" value="P:alternative respiration"/>
    <property type="evidence" value="ECO:0007669"/>
    <property type="project" value="TreeGrafter"/>
</dbReference>
<evidence type="ECO:0000256" key="12">
    <source>
        <dbReference type="ARBA" id="ARBA00023136"/>
    </source>
</evidence>
<evidence type="ECO:0000256" key="11">
    <source>
        <dbReference type="ARBA" id="ARBA00023004"/>
    </source>
</evidence>
<comment type="cofactor">
    <cofactor evidence="1">
        <name>Fe cation</name>
        <dbReference type="ChEBI" id="CHEBI:24875"/>
    </cofactor>
</comment>
<keyword evidence="5" id="KW-0679">Respiratory chain</keyword>
<comment type="subcellular location">
    <subcellularLocation>
        <location evidence="2">Membrane</location>
    </subcellularLocation>
</comment>
<dbReference type="GO" id="GO:0005739">
    <property type="term" value="C:mitochondrion"/>
    <property type="evidence" value="ECO:0007669"/>
    <property type="project" value="TreeGrafter"/>
</dbReference>
<dbReference type="AlphaFoldDB" id="A0A0V0QVB7"/>
<evidence type="ECO:0000313" key="14">
    <source>
        <dbReference type="EMBL" id="KRX06134.1"/>
    </source>
</evidence>
<keyword evidence="6 13" id="KW-0812">Transmembrane</keyword>
<keyword evidence="4" id="KW-0813">Transport</keyword>